<evidence type="ECO:0000313" key="3">
    <source>
        <dbReference type="EMBL" id="CAE7523760.1"/>
    </source>
</evidence>
<evidence type="ECO:0000313" key="4">
    <source>
        <dbReference type="Proteomes" id="UP000649617"/>
    </source>
</evidence>
<feature type="signal peptide" evidence="2">
    <location>
        <begin position="1"/>
        <end position="15"/>
    </location>
</feature>
<proteinExistence type="predicted"/>
<evidence type="ECO:0000256" key="1">
    <source>
        <dbReference type="SAM" id="MobiDB-lite"/>
    </source>
</evidence>
<dbReference type="EMBL" id="CAJNIZ010030446">
    <property type="protein sequence ID" value="CAE7523760.1"/>
    <property type="molecule type" value="Genomic_DNA"/>
</dbReference>
<feature type="chain" id="PRO_5032521499" evidence="2">
    <location>
        <begin position="16"/>
        <end position="759"/>
    </location>
</feature>
<keyword evidence="2" id="KW-0732">Signal</keyword>
<feature type="region of interest" description="Disordered" evidence="1">
    <location>
        <begin position="705"/>
        <end position="725"/>
    </location>
</feature>
<keyword evidence="4" id="KW-1185">Reference proteome</keyword>
<protein>
    <submittedName>
        <fullName evidence="3">Uncharacterized protein</fullName>
    </submittedName>
</protein>
<gene>
    <name evidence="3" type="ORF">SPIL2461_LOCUS13736</name>
</gene>
<dbReference type="Proteomes" id="UP000649617">
    <property type="component" value="Unassembled WGS sequence"/>
</dbReference>
<accession>A0A812TEX0</accession>
<reference evidence="3" key="1">
    <citation type="submission" date="2021-02" db="EMBL/GenBank/DDBJ databases">
        <authorList>
            <person name="Dougan E. K."/>
            <person name="Rhodes N."/>
            <person name="Thang M."/>
            <person name="Chan C."/>
        </authorList>
    </citation>
    <scope>NUCLEOTIDE SEQUENCE</scope>
</reference>
<comment type="caution">
    <text evidence="3">The sequence shown here is derived from an EMBL/GenBank/DDBJ whole genome shotgun (WGS) entry which is preliminary data.</text>
</comment>
<dbReference type="AlphaFoldDB" id="A0A812TEX0"/>
<dbReference type="OrthoDB" id="411489at2759"/>
<sequence>MRVLVLLLLAAVSSAAWTSRDVCELPGKVSGSIKLLQLQRQAQSHGVQASPQAVFGGAGCPCIGLDRISGTSKPPGANSEASYPADIGAHCDVWDNKSCREDSCQKMWCFVNPCNCNMSSHEHPLWQGLAWQGHPVYASAATCNNQSSEGKQPSVCEAVHKEEVMGKPKCKCIGLSGLRGSLYINISRQLSEFPADLGSSCQAWDNERHPDCQGENQPGWCSRQWCYVDPCSCSVEEPPKVSAYFPRATYGNRPLYYSYETCNSPDTFTFDSHSACVNQETEAKCLALGGDPDDPEIRLGVVQRILVATDFLGFPIFCNDNVCPGLEIVGSCQDLAYGTMYAKTASELRAAPTSKVKAVGVKLKRYLYKQDGYYNRIVPDWNLQIKTLEQQYLYEGDFSLLIKELTDEGSIVQDITTGVFGFLPQAHLGSIGADLLPGDVVNGAKCIYLDNTIIQSPDPTVLRLQTGVVFEWDEATGEGYIIPSEEQDAFNMIRVLRRDIRWHDSRRLFPGQFVQFETALPHEVPVKSEEDPQAPLALRVRGLEVRFSLEDAYELIPEGAADPLILEAAKAPYRLPEEAVGAADAEAEAASQDVPKEAAGITAAEALPVHATRDAYPVSPGRPELSAKKKVHPLLQRFAEEEPILAEAESPSWMWQPHLEYLKEERYDPIMPIQLRKMPAKPKRIRILTHEVALERGDMWQEGAQRRGSKLWNRQKPPGRRQQAYLSQKLHLEQARARAEEIRWRKLKLAASEKRARQG</sequence>
<name>A0A812TEX0_SYMPI</name>
<evidence type="ECO:0000256" key="2">
    <source>
        <dbReference type="SAM" id="SignalP"/>
    </source>
</evidence>
<organism evidence="3 4">
    <name type="scientific">Symbiodinium pilosum</name>
    <name type="common">Dinoflagellate</name>
    <dbReference type="NCBI Taxonomy" id="2952"/>
    <lineage>
        <taxon>Eukaryota</taxon>
        <taxon>Sar</taxon>
        <taxon>Alveolata</taxon>
        <taxon>Dinophyceae</taxon>
        <taxon>Suessiales</taxon>
        <taxon>Symbiodiniaceae</taxon>
        <taxon>Symbiodinium</taxon>
    </lineage>
</organism>